<keyword evidence="1" id="KW-0677">Repeat</keyword>
<feature type="region of interest" description="Disordered" evidence="2">
    <location>
        <begin position="578"/>
        <end position="615"/>
    </location>
</feature>
<sequence length="634" mass="73431">MNQNECFEINEKLEMFISCRQLDDLDTVSDYNPYVIIYKKNNNYWTQIGQTELIKNTMNPNFTTSILLEYHFEVQQHLKLEVHHFINSTQSKIIGIAETTVAIIAGSKDQILIGDLVNISGRRSGNFIIQANIVKQIKEELNLTLSSYGIPETRFWFWHGTSPFLRFYRLVQDDNIPVLVYETEFVKDTKEPTWKEINFKSLHLCDGDYKMQIKVELWDHRKNGKHLYLGETSFCVDELIEYNIQNKILKKEFKNKMKKQESSGILQFNRFLYNPNYTFIDYCSGGQQLKFIIAIDYTKSNGKQNDPNSLHYIPKNGGSNQYLQAITSLVEILINYDNTKKISLYGFGCKPKMNLINTNQTLHLFPLNDNPDDPEVYGLDEIVQCYKKSLPYLLFDDPAQLTPNLKNAMNIANQYKQNQGNQDYLILMILTDGQVSDMQVFIDDIIASSNLPLSIIIIGIGNGNFDNMSVLNNQFNQILDSKGNILVRDLVQFVPFNQVKNDPALLAKQVLAKLHNQIIQYMKLQNISPKPTDRKKLLLQQQNPQSSKQQQLSQPQKSQQQQLPPQLLYPPQLIYPPQLQYPNQPSPIQQNSQNQYQQYHPQTGEINNNNQGQGLQQQEFLKELVQQTVKYPSQ</sequence>
<dbReference type="GO" id="GO:0071277">
    <property type="term" value="P:cellular response to calcium ion"/>
    <property type="evidence" value="ECO:0007669"/>
    <property type="project" value="TreeGrafter"/>
</dbReference>
<dbReference type="CDD" id="cd04047">
    <property type="entry name" value="C2B_Copine"/>
    <property type="match status" value="1"/>
</dbReference>
<comment type="caution">
    <text evidence="5">The sequence shown here is derived from an EMBL/GenBank/DDBJ whole genome shotgun (WGS) entry which is preliminary data.</text>
</comment>
<feature type="domain" description="VWFA" evidence="4">
    <location>
        <begin position="290"/>
        <end position="510"/>
    </location>
</feature>
<dbReference type="Proteomes" id="UP000688137">
    <property type="component" value="Unassembled WGS sequence"/>
</dbReference>
<accession>A0A8S1JTM8</accession>
<organism evidence="5 6">
    <name type="scientific">Paramecium primaurelia</name>
    <dbReference type="NCBI Taxonomy" id="5886"/>
    <lineage>
        <taxon>Eukaryota</taxon>
        <taxon>Sar</taxon>
        <taxon>Alveolata</taxon>
        <taxon>Ciliophora</taxon>
        <taxon>Intramacronucleata</taxon>
        <taxon>Oligohymenophorea</taxon>
        <taxon>Peniculida</taxon>
        <taxon>Parameciidae</taxon>
        <taxon>Paramecium</taxon>
    </lineage>
</organism>
<keyword evidence="6" id="KW-1185">Reference proteome</keyword>
<dbReference type="GO" id="GO:0005544">
    <property type="term" value="F:calcium-dependent phospholipid binding"/>
    <property type="evidence" value="ECO:0007669"/>
    <property type="project" value="InterPro"/>
</dbReference>
<dbReference type="AlphaFoldDB" id="A0A8S1JTM8"/>
<dbReference type="EMBL" id="CAJJDM010000004">
    <property type="protein sequence ID" value="CAD8044959.1"/>
    <property type="molecule type" value="Genomic_DNA"/>
</dbReference>
<feature type="region of interest" description="Disordered" evidence="2">
    <location>
        <begin position="539"/>
        <end position="563"/>
    </location>
</feature>
<evidence type="ECO:0000259" key="3">
    <source>
        <dbReference type="PROSITE" id="PS50004"/>
    </source>
</evidence>
<evidence type="ECO:0000313" key="5">
    <source>
        <dbReference type="EMBL" id="CAD8044959.1"/>
    </source>
</evidence>
<gene>
    <name evidence="5" type="ORF">PPRIM_AZ9-3.1.T0080528</name>
</gene>
<dbReference type="Pfam" id="PF00168">
    <property type="entry name" value="C2"/>
    <property type="match status" value="2"/>
</dbReference>
<name>A0A8S1JTM8_PARPR</name>
<dbReference type="InterPro" id="IPR000008">
    <property type="entry name" value="C2_dom"/>
</dbReference>
<dbReference type="CDD" id="cd04048">
    <property type="entry name" value="C2A_Copine"/>
    <property type="match status" value="1"/>
</dbReference>
<dbReference type="InterPro" id="IPR002035">
    <property type="entry name" value="VWF_A"/>
</dbReference>
<feature type="domain" description="C2" evidence="3">
    <location>
        <begin position="1"/>
        <end position="114"/>
    </location>
</feature>
<evidence type="ECO:0000259" key="4">
    <source>
        <dbReference type="PROSITE" id="PS50234"/>
    </source>
</evidence>
<reference evidence="5" key="1">
    <citation type="submission" date="2021-01" db="EMBL/GenBank/DDBJ databases">
        <authorList>
            <consortium name="Genoscope - CEA"/>
            <person name="William W."/>
        </authorList>
    </citation>
    <scope>NUCLEOTIDE SEQUENCE</scope>
</reference>
<evidence type="ECO:0000256" key="2">
    <source>
        <dbReference type="SAM" id="MobiDB-lite"/>
    </source>
</evidence>
<dbReference type="SMART" id="SM00239">
    <property type="entry name" value="C2"/>
    <property type="match status" value="2"/>
</dbReference>
<dbReference type="InterPro" id="IPR010734">
    <property type="entry name" value="Copine_C"/>
</dbReference>
<evidence type="ECO:0000256" key="1">
    <source>
        <dbReference type="ARBA" id="ARBA00022737"/>
    </source>
</evidence>
<dbReference type="InterPro" id="IPR045052">
    <property type="entry name" value="Copine"/>
</dbReference>
<feature type="domain" description="C2" evidence="3">
    <location>
        <begin position="123"/>
        <end position="249"/>
    </location>
</feature>
<evidence type="ECO:0000313" key="6">
    <source>
        <dbReference type="Proteomes" id="UP000688137"/>
    </source>
</evidence>
<dbReference type="GO" id="GO:0005886">
    <property type="term" value="C:plasma membrane"/>
    <property type="evidence" value="ECO:0007669"/>
    <property type="project" value="TreeGrafter"/>
</dbReference>
<dbReference type="OMA" id="EYIIAIQ"/>
<dbReference type="PANTHER" id="PTHR10857:SF106">
    <property type="entry name" value="C2 DOMAIN-CONTAINING PROTEIN"/>
    <property type="match status" value="1"/>
</dbReference>
<protein>
    <submittedName>
        <fullName evidence="5">Uncharacterized protein</fullName>
    </submittedName>
</protein>
<dbReference type="PROSITE" id="PS50234">
    <property type="entry name" value="VWFA"/>
    <property type="match status" value="1"/>
</dbReference>
<dbReference type="InterPro" id="IPR037768">
    <property type="entry name" value="C2B_Copine"/>
</dbReference>
<proteinExistence type="predicted"/>
<dbReference type="FunFam" id="2.60.40.150:FF:000401">
    <property type="entry name" value="Uncharacterized protein"/>
    <property type="match status" value="1"/>
</dbReference>
<dbReference type="Pfam" id="PF07002">
    <property type="entry name" value="Copine"/>
    <property type="match status" value="1"/>
</dbReference>
<dbReference type="PANTHER" id="PTHR10857">
    <property type="entry name" value="COPINE"/>
    <property type="match status" value="1"/>
</dbReference>
<dbReference type="PROSITE" id="PS50004">
    <property type="entry name" value="C2"/>
    <property type="match status" value="2"/>
</dbReference>